<name>A0A0D4BZM3_9MICC</name>
<evidence type="ECO:0000256" key="6">
    <source>
        <dbReference type="SAM" id="Phobius"/>
    </source>
</evidence>
<comment type="subcellular location">
    <subcellularLocation>
        <location evidence="1">Cell membrane</location>
        <topology evidence="1">Single-pass membrane protein</topology>
    </subcellularLocation>
</comment>
<keyword evidence="2" id="KW-1003">Cell membrane</keyword>
<feature type="domain" description="Phage shock protein PspC N-terminal" evidence="7">
    <location>
        <begin position="13"/>
        <end position="67"/>
    </location>
</feature>
<dbReference type="STRING" id="1618207.UM93_10000"/>
<keyword evidence="5 6" id="KW-0472">Membrane</keyword>
<dbReference type="InterPro" id="IPR007168">
    <property type="entry name" value="Phageshock_PspC_N"/>
</dbReference>
<dbReference type="KEGG" id="ari:UM93_10000"/>
<protein>
    <submittedName>
        <fullName evidence="8">Phage-shock protein</fullName>
    </submittedName>
</protein>
<keyword evidence="4 6" id="KW-1133">Transmembrane helix</keyword>
<feature type="transmembrane region" description="Helical" evidence="6">
    <location>
        <begin position="44"/>
        <end position="65"/>
    </location>
</feature>
<evidence type="ECO:0000313" key="9">
    <source>
        <dbReference type="Proteomes" id="UP000061839"/>
    </source>
</evidence>
<dbReference type="PANTHER" id="PTHR33885">
    <property type="entry name" value="PHAGE SHOCK PROTEIN C"/>
    <property type="match status" value="1"/>
</dbReference>
<dbReference type="EMBL" id="CP011005">
    <property type="protein sequence ID" value="AJT41764.1"/>
    <property type="molecule type" value="Genomic_DNA"/>
</dbReference>
<evidence type="ECO:0000256" key="5">
    <source>
        <dbReference type="ARBA" id="ARBA00023136"/>
    </source>
</evidence>
<dbReference type="PATRIC" id="fig|1618207.4.peg.2031"/>
<dbReference type="Proteomes" id="UP000061839">
    <property type="component" value="Chromosome"/>
</dbReference>
<dbReference type="Pfam" id="PF04024">
    <property type="entry name" value="PspC"/>
    <property type="match status" value="1"/>
</dbReference>
<dbReference type="InterPro" id="IPR052027">
    <property type="entry name" value="PspC"/>
</dbReference>
<dbReference type="GO" id="GO:0005886">
    <property type="term" value="C:plasma membrane"/>
    <property type="evidence" value="ECO:0007669"/>
    <property type="project" value="UniProtKB-SubCell"/>
</dbReference>
<evidence type="ECO:0000256" key="3">
    <source>
        <dbReference type="ARBA" id="ARBA00022692"/>
    </source>
</evidence>
<evidence type="ECO:0000259" key="7">
    <source>
        <dbReference type="Pfam" id="PF04024"/>
    </source>
</evidence>
<evidence type="ECO:0000313" key="8">
    <source>
        <dbReference type="EMBL" id="AJT41764.1"/>
    </source>
</evidence>
<dbReference type="HOGENOM" id="CLU_143433_2_1_11"/>
<keyword evidence="3 6" id="KW-0812">Transmembrane</keyword>
<dbReference type="OrthoDB" id="7359894at2"/>
<dbReference type="PANTHER" id="PTHR33885:SF3">
    <property type="entry name" value="PHAGE SHOCK PROTEIN C"/>
    <property type="match status" value="1"/>
</dbReference>
<gene>
    <name evidence="8" type="ORF">UM93_10000</name>
</gene>
<reference evidence="8 9" key="1">
    <citation type="journal article" date="2015" name="Genome Announc.">
        <title>Complete Genome Sequencing of Protease-Producing Novel Arthrobacter sp. Strain IHBB 11108 Using PacBio Single-Molecule Real-Time Sequencing Technology.</title>
        <authorList>
            <person name="Kiran S."/>
            <person name="Swarnkar M.K."/>
            <person name="Pal M."/>
            <person name="Thakur R."/>
            <person name="Tewari R."/>
            <person name="Singh A.K."/>
            <person name="Gulati A."/>
        </authorList>
    </citation>
    <scope>NUCLEOTIDE SEQUENCE [LARGE SCALE GENOMIC DNA]</scope>
    <source>
        <strain evidence="8 9">IHBB 11108</strain>
    </source>
</reference>
<dbReference type="AlphaFoldDB" id="A0A0D4BZM3"/>
<sequence length="84" mass="9594">MNGFYSVMRRIPWRRSRQERWLGGVLGSIAVATKIDVAWVRIAFLVFCLLPGPAFLCYAICWLIVPDQNNSIVLERLLGGLRTK</sequence>
<feature type="transmembrane region" description="Helical" evidence="6">
    <location>
        <begin position="21"/>
        <end position="38"/>
    </location>
</feature>
<evidence type="ECO:0000256" key="1">
    <source>
        <dbReference type="ARBA" id="ARBA00004162"/>
    </source>
</evidence>
<evidence type="ECO:0000256" key="4">
    <source>
        <dbReference type="ARBA" id="ARBA00022989"/>
    </source>
</evidence>
<proteinExistence type="predicted"/>
<evidence type="ECO:0000256" key="2">
    <source>
        <dbReference type="ARBA" id="ARBA00022475"/>
    </source>
</evidence>
<accession>A0A0D4BZM3</accession>
<keyword evidence="9" id="KW-1185">Reference proteome</keyword>
<organism evidence="8 9">
    <name type="scientific">Psychromicrobium lacuslunae</name>
    <dbReference type="NCBI Taxonomy" id="1618207"/>
    <lineage>
        <taxon>Bacteria</taxon>
        <taxon>Bacillati</taxon>
        <taxon>Actinomycetota</taxon>
        <taxon>Actinomycetes</taxon>
        <taxon>Micrococcales</taxon>
        <taxon>Micrococcaceae</taxon>
        <taxon>Psychromicrobium</taxon>
    </lineage>
</organism>
<dbReference type="RefSeq" id="WP_045075350.1">
    <property type="nucleotide sequence ID" value="NZ_CP011005.1"/>
</dbReference>